<reference evidence="5" key="1">
    <citation type="journal article" date="2019" name="Plant J.">
        <title>Chlorella vulgaris genome assembly and annotation reveals the molecular basis for metabolic acclimation to high light conditions.</title>
        <authorList>
            <person name="Cecchin M."/>
            <person name="Marcolungo L."/>
            <person name="Rossato M."/>
            <person name="Girolomoni L."/>
            <person name="Cosentino E."/>
            <person name="Cuine S."/>
            <person name="Li-Beisson Y."/>
            <person name="Delledonne M."/>
            <person name="Ballottari M."/>
        </authorList>
    </citation>
    <scope>NUCLEOTIDE SEQUENCE</scope>
    <source>
        <strain evidence="5">211/11P</strain>
    </source>
</reference>
<comment type="caution">
    <text evidence="5">The sequence shown here is derived from an EMBL/GenBank/DDBJ whole genome shotgun (WGS) entry which is preliminary data.</text>
</comment>
<evidence type="ECO:0000259" key="4">
    <source>
        <dbReference type="Pfam" id="PF02984"/>
    </source>
</evidence>
<evidence type="ECO:0000256" key="3">
    <source>
        <dbReference type="SAM" id="MobiDB-lite"/>
    </source>
</evidence>
<dbReference type="CDD" id="cd20529">
    <property type="entry name" value="CYCLIN_CCNJ-like_rpt2"/>
    <property type="match status" value="1"/>
</dbReference>
<reference evidence="5" key="2">
    <citation type="submission" date="2020-11" db="EMBL/GenBank/DDBJ databases">
        <authorList>
            <person name="Cecchin M."/>
            <person name="Marcolungo L."/>
            <person name="Rossato M."/>
            <person name="Girolomoni L."/>
            <person name="Cosentino E."/>
            <person name="Cuine S."/>
            <person name="Li-Beisson Y."/>
            <person name="Delledonne M."/>
            <person name="Ballottari M."/>
        </authorList>
    </citation>
    <scope>NUCLEOTIDE SEQUENCE</scope>
    <source>
        <strain evidence="5">211/11P</strain>
        <tissue evidence="5">Whole cell</tissue>
    </source>
</reference>
<dbReference type="Proteomes" id="UP001055712">
    <property type="component" value="Unassembled WGS sequence"/>
</dbReference>
<dbReference type="AlphaFoldDB" id="A0A9D4TVQ6"/>
<dbReference type="PROSITE" id="PS51375">
    <property type="entry name" value="PPR"/>
    <property type="match status" value="1"/>
</dbReference>
<evidence type="ECO:0000256" key="2">
    <source>
        <dbReference type="PROSITE-ProRule" id="PRU00708"/>
    </source>
</evidence>
<dbReference type="GO" id="GO:0006396">
    <property type="term" value="P:RNA processing"/>
    <property type="evidence" value="ECO:0007669"/>
    <property type="project" value="TreeGrafter"/>
</dbReference>
<dbReference type="PANTHER" id="PTHR47934">
    <property type="entry name" value="PENTATRICOPEPTIDE REPEAT-CONTAINING PROTEIN PET309, MITOCHONDRIAL"/>
    <property type="match status" value="1"/>
</dbReference>
<gene>
    <name evidence="5" type="ORF">D9Q98_002103</name>
</gene>
<keyword evidence="1" id="KW-0677">Repeat</keyword>
<dbReference type="InterPro" id="IPR036915">
    <property type="entry name" value="Cyclin-like_sf"/>
</dbReference>
<dbReference type="PANTHER" id="PTHR47934:SF6">
    <property type="entry name" value="MITOCHONDRIAL GROUP I INTRON SPLICING FACTOR CCM1-RELATED"/>
    <property type="match status" value="1"/>
</dbReference>
<dbReference type="EMBL" id="SIDB01000002">
    <property type="protein sequence ID" value="KAI3436046.1"/>
    <property type="molecule type" value="Genomic_DNA"/>
</dbReference>
<accession>A0A9D4TVQ6</accession>
<dbReference type="InterPro" id="IPR002885">
    <property type="entry name" value="PPR_rpt"/>
</dbReference>
<dbReference type="InterPro" id="IPR004367">
    <property type="entry name" value="Cyclin_C-dom"/>
</dbReference>
<evidence type="ECO:0000313" key="6">
    <source>
        <dbReference type="Proteomes" id="UP001055712"/>
    </source>
</evidence>
<sequence length="522" mass="55529">MDAQGIPLSPAALCAVLDHHMQAESWEEADTMLAARAERGPDSSGTAGCCHLNGWSDVSLQLLARVEEAGGSPAWTCSTVCLQACAKAARWRKCVRRLRRWSGTEWQPSPASYQHLVQALCGAGQWAEAAQTYRDMLASGLEPGAELASLIVDALWCTGLAWAQAAALDLFNQATSAGWLRVLDAKMFRGLLTLDLHATHLGTGMLRMHRWLADQRRVIGNSAAPCLLDEAKRVCVVSEDLTNGTSPSAGAAVLAQNSRQAAGGPAPAGGAEGGAEQPDVRRESLSYQAVHGLDAAALRLTPYLERRRELVGAAQQLARGLGSGTAQVWHAAVVLLDRCAAAGYRSRMDALLAAACVALAAEKEGMELPTAQLAALLDAEATQREAGTQPLAALDAELQQVTAALQGDTACLSAMHCWKLFADCLGCDVESPQQMEALLGDSFSRLHLLVADPAFTSYPPSVLAAAAVYLGRKQCGVLPFWPSVLQRLTGYSESLHSEFSQALRELQQNSEYGQTMLQAVFA</sequence>
<feature type="repeat" description="PPR" evidence="2">
    <location>
        <begin position="109"/>
        <end position="143"/>
    </location>
</feature>
<dbReference type="Gene3D" id="1.10.472.10">
    <property type="entry name" value="Cyclin-like"/>
    <property type="match status" value="1"/>
</dbReference>
<dbReference type="Gene3D" id="1.25.40.10">
    <property type="entry name" value="Tetratricopeptide repeat domain"/>
    <property type="match status" value="1"/>
</dbReference>
<dbReference type="GO" id="GO:0007005">
    <property type="term" value="P:mitochondrion organization"/>
    <property type="evidence" value="ECO:0007669"/>
    <property type="project" value="TreeGrafter"/>
</dbReference>
<feature type="domain" description="Cyclin C-terminal" evidence="4">
    <location>
        <begin position="447"/>
        <end position="514"/>
    </location>
</feature>
<dbReference type="SUPFAM" id="SSF47954">
    <property type="entry name" value="Cyclin-like"/>
    <property type="match status" value="1"/>
</dbReference>
<protein>
    <recommendedName>
        <fullName evidence="4">Cyclin C-terminal domain-containing protein</fullName>
    </recommendedName>
</protein>
<dbReference type="GO" id="GO:0005739">
    <property type="term" value="C:mitochondrion"/>
    <property type="evidence" value="ECO:0007669"/>
    <property type="project" value="TreeGrafter"/>
</dbReference>
<feature type="region of interest" description="Disordered" evidence="3">
    <location>
        <begin position="255"/>
        <end position="280"/>
    </location>
</feature>
<keyword evidence="6" id="KW-1185">Reference proteome</keyword>
<evidence type="ECO:0000256" key="1">
    <source>
        <dbReference type="ARBA" id="ARBA00022737"/>
    </source>
</evidence>
<dbReference type="Pfam" id="PF02984">
    <property type="entry name" value="Cyclin_C"/>
    <property type="match status" value="1"/>
</dbReference>
<dbReference type="NCBIfam" id="TIGR00756">
    <property type="entry name" value="PPR"/>
    <property type="match status" value="1"/>
</dbReference>
<dbReference type="InterPro" id="IPR051114">
    <property type="entry name" value="Mito_RNA_Proc_CCM1"/>
</dbReference>
<dbReference type="OrthoDB" id="385235at2759"/>
<organism evidence="5 6">
    <name type="scientific">Chlorella vulgaris</name>
    <name type="common">Green alga</name>
    <dbReference type="NCBI Taxonomy" id="3077"/>
    <lineage>
        <taxon>Eukaryota</taxon>
        <taxon>Viridiplantae</taxon>
        <taxon>Chlorophyta</taxon>
        <taxon>core chlorophytes</taxon>
        <taxon>Trebouxiophyceae</taxon>
        <taxon>Chlorellales</taxon>
        <taxon>Chlorellaceae</taxon>
        <taxon>Chlorella clade</taxon>
        <taxon>Chlorella</taxon>
    </lineage>
</organism>
<proteinExistence type="predicted"/>
<name>A0A9D4TVQ6_CHLVU</name>
<dbReference type="GO" id="GO:0003729">
    <property type="term" value="F:mRNA binding"/>
    <property type="evidence" value="ECO:0007669"/>
    <property type="project" value="TreeGrafter"/>
</dbReference>
<evidence type="ECO:0000313" key="5">
    <source>
        <dbReference type="EMBL" id="KAI3436046.1"/>
    </source>
</evidence>
<dbReference type="InterPro" id="IPR011990">
    <property type="entry name" value="TPR-like_helical_dom_sf"/>
</dbReference>